<dbReference type="EMBL" id="MKQP01000032">
    <property type="protein sequence ID" value="OMD28947.1"/>
    <property type="molecule type" value="Genomic_DNA"/>
</dbReference>
<dbReference type="RefSeq" id="WP_036680396.1">
    <property type="nucleotide sequence ID" value="NZ_MKQP01000032.1"/>
</dbReference>
<sequence length="1191" mass="129342">MKDRLKRNPSKRWYSLVLTILLTITAVSPAVEAVGLTTMTQDTPIYYDRVDNVYPDLARSEVMLDFFEQNLIANQQPDGRFDNYPQKVYVTGDTLTAGNVTDNYGFESGASGIAEGWSIIDEAEGAPEQVSVAWQQDVSAALEGKSYFEMTAHSFGSAALVQHISNPLHVLVDYTNPADVTLKPGSLMIFSAFYKADQVMTTPQGRGIYGKVTFVDQGGTPIGDPYVFNAASNAASNAVDWQEIRGLVTVPPQQPAGIIVQVGLDESKGTVMWDGVRLMRVNTSVGSDQIPYATKGTAAVPNAGFESSASWMPVTESGSVDSITPSVAGGYSGKGGWIVSSSTSAVALLSNTLSASGNGTRQFGGDYRIFNVKYKTEPGFTSTEEHGVEARLIYLNQRKEQIGSQSFYGDSTGGEWMEINGVFDTPYPVYYVRIELRSNHAQGTVVFDNVSYIGVDQQASSTEAGFGTIGLLAFNWVRGGKTDEMLAKRARDGLDFYLNSRVTAIDNIANASKLMPGQANSGAAYVPYSVSGATTGADYPTTAFGLHNLATAIEYGDDLFTPQQMEDAKEKALSMWNWLTRVSQFNTQQSMNQSLVALLGGIQMANLVQDDALKREIRDYYAAGIDGTNLPIVSGGMRKAARQNIDGYDIFYEVNGFDVSYAGVSLSDLAGIMQALPDQDAGYGDVKELLYQDGLEMANYFNIRMSADGWIFAGSRHNEGGSSAYNMGNFSGLSYWGHALQADLGRFLIKSFGSPVMSYGDTANLGHLAVHGPLQMYETIKRYPWDRTQQQKLEDSSMRKGEVSIYFKADSKQPLNISVSGTDFMESLHDTGKDDPDKPGFPKIDRVNGWYAKGADGNWKYDDIKQLTVSHELPSYYVHQDEGTTANGVNLTKQYYITDGKSLYNLLAVRFGSAQSYLSLGELIGLPYMSVPNRVYIPGENELDRIRINGLYGTDGTPLLNLAQDSGSVSAPAFVAGTARITGFPMLKAENAPAGGAAKPTWLSTADEGALSTGFVTTPGKIMDDLYSKALWDPTNVRSSANNGNIVQFANSDKITVQVTDSTLPVSYKEGDWVYFVSKIEPNAEASGFTVKSVAKYTGRTDVLRVLMIEDEGMQLVLYDGHSLFIDKAGKAALIDGHLVHGSGLSLLRGQLDRSLGDDPEQFPYILDLNGDGQIDADDLELMSVNQLQTE</sequence>
<dbReference type="InterPro" id="IPR018247">
    <property type="entry name" value="EF_Hand_1_Ca_BS"/>
</dbReference>
<dbReference type="Gene3D" id="2.60.120.260">
    <property type="entry name" value="Galactose-binding domain-like"/>
    <property type="match status" value="2"/>
</dbReference>
<accession>A0A1R0X4M4</accession>
<dbReference type="PROSITE" id="PS00018">
    <property type="entry name" value="EF_HAND_1"/>
    <property type="match status" value="1"/>
</dbReference>
<proteinExistence type="predicted"/>
<protein>
    <submittedName>
        <fullName evidence="1">Uncharacterized protein</fullName>
    </submittedName>
</protein>
<organism evidence="1 2">
    <name type="scientific">Paenibacillus odorifer</name>
    <dbReference type="NCBI Taxonomy" id="189426"/>
    <lineage>
        <taxon>Bacteria</taxon>
        <taxon>Bacillati</taxon>
        <taxon>Bacillota</taxon>
        <taxon>Bacilli</taxon>
        <taxon>Bacillales</taxon>
        <taxon>Paenibacillaceae</taxon>
        <taxon>Paenibacillus</taxon>
    </lineage>
</organism>
<dbReference type="AlphaFoldDB" id="A0A1R0X4M4"/>
<gene>
    <name evidence="1" type="ORF">BJP51_23475</name>
</gene>
<name>A0A1R0X4M4_9BACL</name>
<reference evidence="1 2" key="1">
    <citation type="submission" date="2016-10" db="EMBL/GenBank/DDBJ databases">
        <title>Paenibacillus species isolates.</title>
        <authorList>
            <person name="Beno S.M."/>
        </authorList>
    </citation>
    <scope>NUCLEOTIDE SEQUENCE [LARGE SCALE GENOMIC DNA]</scope>
    <source>
        <strain evidence="1 2">FSL H7-0604</strain>
    </source>
</reference>
<dbReference type="Proteomes" id="UP000187465">
    <property type="component" value="Unassembled WGS sequence"/>
</dbReference>
<evidence type="ECO:0000313" key="1">
    <source>
        <dbReference type="EMBL" id="OMD28947.1"/>
    </source>
</evidence>
<comment type="caution">
    <text evidence="1">The sequence shown here is derived from an EMBL/GenBank/DDBJ whole genome shotgun (WGS) entry which is preliminary data.</text>
</comment>
<evidence type="ECO:0000313" key="2">
    <source>
        <dbReference type="Proteomes" id="UP000187465"/>
    </source>
</evidence>